<evidence type="ECO:0000256" key="1">
    <source>
        <dbReference type="SAM" id="Phobius"/>
    </source>
</evidence>
<feature type="transmembrane region" description="Helical" evidence="1">
    <location>
        <begin position="266"/>
        <end position="287"/>
    </location>
</feature>
<gene>
    <name evidence="2" type="ORF">LTSEADE_0943</name>
</gene>
<protein>
    <submittedName>
        <fullName evidence="2">O-antigen conversion: translocase</fullName>
    </submittedName>
</protein>
<organism evidence="2 3">
    <name type="scientific">Salmonella enterica subsp. enterica serovar Adelaide str. A4-669</name>
    <dbReference type="NCBI Taxonomy" id="913063"/>
    <lineage>
        <taxon>Bacteria</taxon>
        <taxon>Pseudomonadati</taxon>
        <taxon>Pseudomonadota</taxon>
        <taxon>Gammaproteobacteria</taxon>
        <taxon>Enterobacterales</taxon>
        <taxon>Enterobacteriaceae</taxon>
        <taxon>Salmonella</taxon>
    </lineage>
</organism>
<evidence type="ECO:0000313" key="3">
    <source>
        <dbReference type="Proteomes" id="UP000004906"/>
    </source>
</evidence>
<evidence type="ECO:0000313" key="2">
    <source>
        <dbReference type="EMBL" id="EHC40159.1"/>
    </source>
</evidence>
<name>A0A6C8GS33_SALET</name>
<feature type="transmembrane region" description="Helical" evidence="1">
    <location>
        <begin position="9"/>
        <end position="27"/>
    </location>
</feature>
<keyword evidence="1" id="KW-0812">Transmembrane</keyword>
<dbReference type="EMBL" id="AFCI01000333">
    <property type="protein sequence ID" value="EHC40159.1"/>
    <property type="molecule type" value="Genomic_DNA"/>
</dbReference>
<sequence>MNNIKLSHFILVSVFLSIPVVLLNTYYADDLYRSALATYGWESDGRLFSLALYYIISVGGSLSDLYPFSQMTAYALLGITAYIVSSRIIEDKSIIGLIITLPIITSPLLLGNLLYRFDALTMMSGVLCATAPFAFRVASKRVLFIYSPILLLSSLSFYQASSIAFVSLSAMEFFKSTMKDESLSKSFLRLSYRASASFLRLSYRASASALFGGFIGFKVINSIFVVKNDYTEQLSKLVSLDKNAPEKIIDTFIKSMDLIYMFSKGGIGKIIFIFLIAVTISCLIIIFRKATHSAMGSLTRTLVGVIVSLIISFLCIPGFILLANTPVFYPRLYIGFGFFFVFGGYVVHYAIKNKRCLYILIVLPLAFTSINLSTINAIRNQDHNNFVFSLDLKNDIYNKVGLNDFDDITFYGEIKHPESVSHVIEKYPFTKWIIGNYFHWSYDIGRWVLRQNDLTLNYSSPEVASNVIERHKAESPIAVRQGYDLYLIDRHILVAFK</sequence>
<feature type="transmembrane region" description="Helical" evidence="1">
    <location>
        <begin position="332"/>
        <end position="351"/>
    </location>
</feature>
<feature type="transmembrane region" description="Helical" evidence="1">
    <location>
        <begin position="120"/>
        <end position="138"/>
    </location>
</feature>
<reference evidence="2 3" key="1">
    <citation type="journal article" date="2011" name="BMC Genomics">
        <title>Genome sequencing reveals diversification of virulence factor content and possible host adaptation in distinct subpopulations of Salmonella enterica.</title>
        <authorList>
            <person name="den Bakker H.C."/>
            <person name="Moreno Switt A.I."/>
            <person name="Govoni G."/>
            <person name="Cummings C.A."/>
            <person name="Ranieri M.L."/>
            <person name="Degoricija L."/>
            <person name="Hoelzer K."/>
            <person name="Rodriguez-Rivera L.D."/>
            <person name="Brown S."/>
            <person name="Bolchacova E."/>
            <person name="Furtado M.R."/>
            <person name="Wiedmann M."/>
        </authorList>
    </citation>
    <scope>NUCLEOTIDE SEQUENCE [LARGE SCALE GENOMIC DNA]</scope>
    <source>
        <strain evidence="2 3">A4-669</strain>
    </source>
</reference>
<feature type="transmembrane region" description="Helical" evidence="1">
    <location>
        <begin position="144"/>
        <end position="168"/>
    </location>
</feature>
<feature type="transmembrane region" description="Helical" evidence="1">
    <location>
        <begin position="358"/>
        <end position="378"/>
    </location>
</feature>
<dbReference type="InterPro" id="IPR025686">
    <property type="entry name" value="Glucos_trans_II"/>
</dbReference>
<accession>A0A6C8GS33</accession>
<feature type="transmembrane region" description="Helical" evidence="1">
    <location>
        <begin position="95"/>
        <end position="115"/>
    </location>
</feature>
<keyword evidence="1" id="KW-1133">Transmembrane helix</keyword>
<feature type="transmembrane region" description="Helical" evidence="1">
    <location>
        <begin position="73"/>
        <end position="89"/>
    </location>
</feature>
<proteinExistence type="predicted"/>
<dbReference type="Pfam" id="PF14264">
    <property type="entry name" value="Glucos_trans_II"/>
    <property type="match status" value="1"/>
</dbReference>
<comment type="caution">
    <text evidence="2">The sequence shown here is derived from an EMBL/GenBank/DDBJ whole genome shotgun (WGS) entry which is preliminary data.</text>
</comment>
<dbReference type="Proteomes" id="UP000004906">
    <property type="component" value="Unassembled WGS sequence"/>
</dbReference>
<keyword evidence="1" id="KW-0472">Membrane</keyword>
<feature type="transmembrane region" description="Helical" evidence="1">
    <location>
        <begin position="299"/>
        <end position="320"/>
    </location>
</feature>
<dbReference type="AlphaFoldDB" id="A0A6C8GS33"/>